<evidence type="ECO:0000313" key="5">
    <source>
        <dbReference type="Proteomes" id="UP001152797"/>
    </source>
</evidence>
<organism evidence="3">
    <name type="scientific">Cladocopium goreaui</name>
    <dbReference type="NCBI Taxonomy" id="2562237"/>
    <lineage>
        <taxon>Eukaryota</taxon>
        <taxon>Sar</taxon>
        <taxon>Alveolata</taxon>
        <taxon>Dinophyceae</taxon>
        <taxon>Suessiales</taxon>
        <taxon>Symbiodiniaceae</taxon>
        <taxon>Cladocopium</taxon>
    </lineage>
</organism>
<evidence type="ECO:0000313" key="4">
    <source>
        <dbReference type="EMBL" id="CAL4768835.1"/>
    </source>
</evidence>
<dbReference type="InterPro" id="IPR008266">
    <property type="entry name" value="Tyr_kinase_AS"/>
</dbReference>
<evidence type="ECO:0000313" key="3">
    <source>
        <dbReference type="EMBL" id="CAI3981523.1"/>
    </source>
</evidence>
<name>A0A9P1BYA9_9DINO</name>
<comment type="caution">
    <text evidence="3">The sequence shown here is derived from an EMBL/GenBank/DDBJ whole genome shotgun (WGS) entry which is preliminary data.</text>
</comment>
<dbReference type="PROSITE" id="PS50011">
    <property type="entry name" value="PROTEIN_KINASE_DOM"/>
    <property type="match status" value="1"/>
</dbReference>
<feature type="compositionally biased region" description="Low complexity" evidence="1">
    <location>
        <begin position="816"/>
        <end position="829"/>
    </location>
</feature>
<dbReference type="GO" id="GO:0044773">
    <property type="term" value="P:mitotic DNA damage checkpoint signaling"/>
    <property type="evidence" value="ECO:0007669"/>
    <property type="project" value="TreeGrafter"/>
</dbReference>
<dbReference type="EMBL" id="CAMXCT030000640">
    <property type="protein sequence ID" value="CAL4768835.1"/>
    <property type="molecule type" value="Genomic_DNA"/>
</dbReference>
<dbReference type="PROSITE" id="PS00109">
    <property type="entry name" value="PROTEIN_KINASE_TYR"/>
    <property type="match status" value="1"/>
</dbReference>
<reference evidence="3" key="1">
    <citation type="submission" date="2022-10" db="EMBL/GenBank/DDBJ databases">
        <authorList>
            <person name="Chen Y."/>
            <person name="Dougan E. K."/>
            <person name="Chan C."/>
            <person name="Rhodes N."/>
            <person name="Thang M."/>
        </authorList>
    </citation>
    <scope>NUCLEOTIDE SEQUENCE</scope>
</reference>
<dbReference type="InterPro" id="IPR000719">
    <property type="entry name" value="Prot_kinase_dom"/>
</dbReference>
<dbReference type="OrthoDB" id="431929at2759"/>
<protein>
    <submittedName>
        <fullName evidence="4">Zinc finger AN1 and C2H2 domain-containing stress-associated protein 13</fullName>
    </submittedName>
</protein>
<dbReference type="Pfam" id="PF00069">
    <property type="entry name" value="Pkinase"/>
    <property type="match status" value="1"/>
</dbReference>
<proteinExistence type="predicted"/>
<accession>A0A9P1BYA9</accession>
<dbReference type="Gene3D" id="1.10.510.10">
    <property type="entry name" value="Transferase(Phosphotransferase) domain 1"/>
    <property type="match status" value="1"/>
</dbReference>
<feature type="domain" description="Protein kinase" evidence="2">
    <location>
        <begin position="853"/>
        <end position="1196"/>
    </location>
</feature>
<dbReference type="GO" id="GO:0005524">
    <property type="term" value="F:ATP binding"/>
    <property type="evidence" value="ECO:0007669"/>
    <property type="project" value="InterPro"/>
</dbReference>
<dbReference type="Gene3D" id="1.25.40.10">
    <property type="entry name" value="Tetratricopeptide repeat domain"/>
    <property type="match status" value="1"/>
</dbReference>
<dbReference type="InterPro" id="IPR011990">
    <property type="entry name" value="TPR-like_helical_dom_sf"/>
</dbReference>
<reference evidence="4 5" key="2">
    <citation type="submission" date="2024-05" db="EMBL/GenBank/DDBJ databases">
        <authorList>
            <person name="Chen Y."/>
            <person name="Shah S."/>
            <person name="Dougan E. K."/>
            <person name="Thang M."/>
            <person name="Chan C."/>
        </authorList>
    </citation>
    <scope>NUCLEOTIDE SEQUENCE [LARGE SCALE GENOMIC DNA]</scope>
</reference>
<dbReference type="GO" id="GO:0005634">
    <property type="term" value="C:nucleus"/>
    <property type="evidence" value="ECO:0007669"/>
    <property type="project" value="TreeGrafter"/>
</dbReference>
<dbReference type="PANTHER" id="PTHR44167">
    <property type="entry name" value="OVARIAN-SPECIFIC SERINE/THREONINE-PROTEIN KINASE LOK-RELATED"/>
    <property type="match status" value="1"/>
</dbReference>
<dbReference type="Proteomes" id="UP001152797">
    <property type="component" value="Unassembled WGS sequence"/>
</dbReference>
<feature type="region of interest" description="Disordered" evidence="1">
    <location>
        <begin position="816"/>
        <end position="838"/>
    </location>
</feature>
<keyword evidence="5" id="KW-1185">Reference proteome</keyword>
<evidence type="ECO:0000259" key="2">
    <source>
        <dbReference type="PROSITE" id="PS50011"/>
    </source>
</evidence>
<feature type="compositionally biased region" description="Polar residues" evidence="1">
    <location>
        <begin position="1"/>
        <end position="14"/>
    </location>
</feature>
<dbReference type="EMBL" id="CAMXCT020000640">
    <property type="protein sequence ID" value="CAL1134898.1"/>
    <property type="molecule type" value="Genomic_DNA"/>
</dbReference>
<dbReference type="PANTHER" id="PTHR44167:SF24">
    <property type="entry name" value="SERINE_THREONINE-PROTEIN KINASE CHK2"/>
    <property type="match status" value="1"/>
</dbReference>
<dbReference type="InterPro" id="IPR011009">
    <property type="entry name" value="Kinase-like_dom_sf"/>
</dbReference>
<evidence type="ECO:0000256" key="1">
    <source>
        <dbReference type="SAM" id="MobiDB-lite"/>
    </source>
</evidence>
<dbReference type="SUPFAM" id="SSF56112">
    <property type="entry name" value="Protein kinase-like (PK-like)"/>
    <property type="match status" value="1"/>
</dbReference>
<sequence>MSISEVCGSDNSMDSEPGLSRFRSSTRPPLGGGTAEVRLGSGPRALLVTQDLPAGDITFFVDVYTTFGGSLRATVDVTVDAWPVSNATSQRLADALSAIELADPAAAIAQLPVLLTQFPEGGNVSNRQLMTSFLETWSKSRDRLLASSASGLPSWPPPGLGLTVSTLMESLRPLCWRFVGADAQLECSKAMRPLVAASFPSASVIDVLRLMPERCPEPILQPEKRLASSLIRSLTDVAFMDTATATTQAEGRLRSVRRTPSQRIQYLEAMALFFRCGHGSCSALPLRSPTRRRRENGFVGKLQGHPAGHSKMWSLFALLALRASGLSTFAVPNERKQPPLHLQRQKEGLDVYQSAGAEFYDAINLPGVRIEPTKEEHRLASRIKASGNGEPGQWSQVQQILSEYSGYSPLVLNAAMRAALNSRMYPEGARLFERLRRSNAPITLPVYPTALKLYGKLHDEGEVRKLWKELVHFEAVNYVVVQACIDAYADNGNITGAAEVLEYLENNTIQMNARHFTSAINACANSKENYRARAAKFLLEKLLEKGLQPSIITYSCVIRSMQQSEGQELLDLVSNMTAQGVKANNVFAENFFYQFLKQPKEGSWTSKAAVVADLRKLPRENLKRAKDVMNEFLAAGVELNASCRRIKAALEMSLVLEGYRRLKVLQQWDVRDTSTAAEAGASSGKASAAQPLASSVEAMGWILSSMADAHYSLIPHLTPGESFEVTSPGLKFLSTRMLRGSTFQNYTETRPFMLEVEPNFMNPSSCSAVFSPALGSTGAPVPLGSSENPGEKIRQSTPMAACDVVGKKPIEDLCSTDSGTSYTSSTSGVSEKRPLPESDFDPRQTNLNFFHDFANIESVISGSFTKVKQLSSCCRGEGSIELHRFTSAVGSAASEEVVVKKLPLRRVNVNKGKVASEQALLFRHASRDSEDPLAEIGVFGYLRQCEQVPEYILEMRVAFFAQEDVWLVLEHADGGDLFGMISSHHPSKDLIWLWSWQLLQAVAFLHKQQICHRDISLENILLSKGDIRLMDFGQAVRSQSSSGQLLRYFLATGKPYYRPPETYIPGSQRLQVMVPPGLSPGQVALAYTPGQEFLCHVRLLDVEASVAEPYGYTAPAVDIFATAVSVLIMFFAAPPWKQARPTDSYFQWVQSNGLLALAKSWKKPLPLPMTDLLGRMLRSNAEHRPAAEECLEHSCFATLRSAPVALRTAGDLLGLAPGAEAVPRLAGDCYREPEWVCRSAGPGMAMDSAAGGEWDLMLGDPYHEPQGMELMNGECEEWQQLLCEAPPPLTLLREDRTEIKELDAAFLASREGG</sequence>
<dbReference type="EMBL" id="CAMXCT010000640">
    <property type="protein sequence ID" value="CAI3981523.1"/>
    <property type="molecule type" value="Genomic_DNA"/>
</dbReference>
<dbReference type="GO" id="GO:0004674">
    <property type="term" value="F:protein serine/threonine kinase activity"/>
    <property type="evidence" value="ECO:0007669"/>
    <property type="project" value="TreeGrafter"/>
</dbReference>
<gene>
    <name evidence="3" type="ORF">C1SCF055_LOCUS9302</name>
</gene>
<feature type="region of interest" description="Disordered" evidence="1">
    <location>
        <begin position="1"/>
        <end position="36"/>
    </location>
</feature>